<dbReference type="KEGG" id="kpd:CW740_04650"/>
<feature type="active site" description="Proton acceptor" evidence="9">
    <location>
        <position position="59"/>
    </location>
</feature>
<comment type="catalytic activity">
    <reaction evidence="8 9">
        <text>(1S,2R)-1-C-(indol-3-yl)glycerol 3-phosphate + L-serine = D-glyceraldehyde 3-phosphate + L-tryptophan + H2O</text>
        <dbReference type="Rhea" id="RHEA:10532"/>
        <dbReference type="ChEBI" id="CHEBI:15377"/>
        <dbReference type="ChEBI" id="CHEBI:33384"/>
        <dbReference type="ChEBI" id="CHEBI:57912"/>
        <dbReference type="ChEBI" id="CHEBI:58866"/>
        <dbReference type="ChEBI" id="CHEBI:59776"/>
        <dbReference type="EC" id="4.2.1.20"/>
    </reaction>
</comment>
<proteinExistence type="inferred from homology"/>
<dbReference type="EC" id="4.2.1.20" evidence="9"/>
<dbReference type="GO" id="GO:0004834">
    <property type="term" value="F:tryptophan synthase activity"/>
    <property type="evidence" value="ECO:0007669"/>
    <property type="project" value="UniProtKB-UniRule"/>
</dbReference>
<keyword evidence="12" id="KW-1185">Reference proteome</keyword>
<dbReference type="AlphaFoldDB" id="A0A2K9ATU2"/>
<dbReference type="RefSeq" id="WP_106646446.1">
    <property type="nucleotide sequence ID" value="NZ_BMGO01000002.1"/>
</dbReference>
<dbReference type="Proteomes" id="UP000232693">
    <property type="component" value="Chromosome"/>
</dbReference>
<comment type="subunit">
    <text evidence="3 9">Tetramer of two alpha and two beta chains.</text>
</comment>
<dbReference type="PROSITE" id="PS00167">
    <property type="entry name" value="TRP_SYNTHASE_ALPHA"/>
    <property type="match status" value="1"/>
</dbReference>
<evidence type="ECO:0000256" key="1">
    <source>
        <dbReference type="ARBA" id="ARBA00003365"/>
    </source>
</evidence>
<evidence type="ECO:0000256" key="8">
    <source>
        <dbReference type="ARBA" id="ARBA00049047"/>
    </source>
</evidence>
<accession>A0A2K9ATU2</accession>
<keyword evidence="4 9" id="KW-0028">Amino-acid biosynthesis</keyword>
<dbReference type="NCBIfam" id="TIGR00262">
    <property type="entry name" value="trpA"/>
    <property type="match status" value="1"/>
</dbReference>
<dbReference type="PANTHER" id="PTHR43406">
    <property type="entry name" value="TRYPTOPHAN SYNTHASE, ALPHA CHAIN"/>
    <property type="match status" value="1"/>
</dbReference>
<organism evidence="11 12">
    <name type="scientific">Kangiella profundi</name>
    <dbReference type="NCBI Taxonomy" id="1561924"/>
    <lineage>
        <taxon>Bacteria</taxon>
        <taxon>Pseudomonadati</taxon>
        <taxon>Pseudomonadota</taxon>
        <taxon>Gammaproteobacteria</taxon>
        <taxon>Kangiellales</taxon>
        <taxon>Kangiellaceae</taxon>
        <taxon>Kangiella</taxon>
    </lineage>
</organism>
<reference evidence="11 12" key="1">
    <citation type="submission" date="2017-12" db="EMBL/GenBank/DDBJ databases">
        <title>Kangiella profundi FT102 completed genome.</title>
        <authorList>
            <person name="Xu J."/>
            <person name="Wang J."/>
            <person name="Lu Y."/>
        </authorList>
    </citation>
    <scope>NUCLEOTIDE SEQUENCE [LARGE SCALE GENOMIC DNA]</scope>
    <source>
        <strain evidence="11 12">FT102</strain>
    </source>
</reference>
<comment type="similarity">
    <text evidence="9 10">Belongs to the TrpA family.</text>
</comment>
<dbReference type="HAMAP" id="MF_00131">
    <property type="entry name" value="Trp_synth_alpha"/>
    <property type="match status" value="1"/>
</dbReference>
<comment type="function">
    <text evidence="1 9">The alpha subunit is responsible for the aldol cleavage of indoleglycerol phosphate to indole and glyceraldehyde 3-phosphate.</text>
</comment>
<keyword evidence="6 9" id="KW-0057">Aromatic amino acid biosynthesis</keyword>
<dbReference type="PANTHER" id="PTHR43406:SF1">
    <property type="entry name" value="TRYPTOPHAN SYNTHASE ALPHA CHAIN, CHLOROPLASTIC"/>
    <property type="match status" value="1"/>
</dbReference>
<feature type="active site" description="Proton acceptor" evidence="9">
    <location>
        <position position="48"/>
    </location>
</feature>
<evidence type="ECO:0000256" key="2">
    <source>
        <dbReference type="ARBA" id="ARBA00004733"/>
    </source>
</evidence>
<evidence type="ECO:0000256" key="5">
    <source>
        <dbReference type="ARBA" id="ARBA00022822"/>
    </source>
</evidence>
<evidence type="ECO:0000256" key="4">
    <source>
        <dbReference type="ARBA" id="ARBA00022605"/>
    </source>
</evidence>
<sequence length="301" mass="32267">MRYKKLFNGLKERNQLAYIPFLLLGDPSEELSLKLIDTLVNNGADALELGFAFSDPVADGPVIQAASLRPLENGFSVDDGFNLIAKVRAKYPNLPIGILTYANLVFAPGIEQFYDKAARSGVDSVLIADCPVEERELFSGSASNCAIDTVYIAPPDASSSSLELIASNSQGYTYVLSRKGITGTENSQQETGTDLIKQLKQLQAPPLVQGFGISKPEHVLQAAKAGVDGIITGSAIVNLINEHYNTPDKMLDLVAEYARTMSDAAHNARHQLKMAHTIEKGSHYVDSRNNQAAAAGNGAAS</sequence>
<evidence type="ECO:0000256" key="7">
    <source>
        <dbReference type="ARBA" id="ARBA00023239"/>
    </source>
</evidence>
<dbReference type="InterPro" id="IPR013785">
    <property type="entry name" value="Aldolase_TIM"/>
</dbReference>
<keyword evidence="7 9" id="KW-0456">Lyase</keyword>
<dbReference type="InterPro" id="IPR002028">
    <property type="entry name" value="Trp_synthase_suA"/>
</dbReference>
<dbReference type="CDD" id="cd04724">
    <property type="entry name" value="Tryptophan_synthase_alpha"/>
    <property type="match status" value="1"/>
</dbReference>
<name>A0A2K9ATU2_9GAMM</name>
<evidence type="ECO:0000313" key="12">
    <source>
        <dbReference type="Proteomes" id="UP000232693"/>
    </source>
</evidence>
<gene>
    <name evidence="9" type="primary">trpA</name>
    <name evidence="11" type="ORF">CW740_04650</name>
</gene>
<dbReference type="OrthoDB" id="9804578at2"/>
<comment type="pathway">
    <text evidence="2 9">Amino-acid biosynthesis; L-tryptophan biosynthesis; L-tryptophan from chorismate: step 5/5.</text>
</comment>
<evidence type="ECO:0000256" key="9">
    <source>
        <dbReference type="HAMAP-Rule" id="MF_00131"/>
    </source>
</evidence>
<dbReference type="SUPFAM" id="SSF51366">
    <property type="entry name" value="Ribulose-phoshate binding barrel"/>
    <property type="match status" value="1"/>
</dbReference>
<dbReference type="UniPathway" id="UPA00035">
    <property type="reaction ID" value="UER00044"/>
</dbReference>
<evidence type="ECO:0000256" key="10">
    <source>
        <dbReference type="RuleBase" id="RU003662"/>
    </source>
</evidence>
<dbReference type="InterPro" id="IPR011060">
    <property type="entry name" value="RibuloseP-bd_barrel"/>
</dbReference>
<evidence type="ECO:0000256" key="6">
    <source>
        <dbReference type="ARBA" id="ARBA00023141"/>
    </source>
</evidence>
<keyword evidence="5 9" id="KW-0822">Tryptophan biosynthesis</keyword>
<evidence type="ECO:0000313" key="11">
    <source>
        <dbReference type="EMBL" id="AUD78581.1"/>
    </source>
</evidence>
<dbReference type="Gene3D" id="3.20.20.70">
    <property type="entry name" value="Aldolase class I"/>
    <property type="match status" value="1"/>
</dbReference>
<protein>
    <recommendedName>
        <fullName evidence="9">Tryptophan synthase alpha chain</fullName>
        <ecNumber evidence="9">4.2.1.20</ecNumber>
    </recommendedName>
</protein>
<dbReference type="GO" id="GO:0005829">
    <property type="term" value="C:cytosol"/>
    <property type="evidence" value="ECO:0007669"/>
    <property type="project" value="TreeGrafter"/>
</dbReference>
<dbReference type="Pfam" id="PF00290">
    <property type="entry name" value="Trp_syntA"/>
    <property type="match status" value="1"/>
</dbReference>
<evidence type="ECO:0000256" key="3">
    <source>
        <dbReference type="ARBA" id="ARBA00011270"/>
    </source>
</evidence>
<dbReference type="EMBL" id="CP025120">
    <property type="protein sequence ID" value="AUD78581.1"/>
    <property type="molecule type" value="Genomic_DNA"/>
</dbReference>
<dbReference type="FunFam" id="3.20.20.70:FF:000037">
    <property type="entry name" value="Tryptophan synthase alpha chain"/>
    <property type="match status" value="1"/>
</dbReference>
<dbReference type="InterPro" id="IPR018204">
    <property type="entry name" value="Trp_synthase_alpha_AS"/>
</dbReference>